<dbReference type="Proteomes" id="UP000188946">
    <property type="component" value="Unassembled WGS sequence"/>
</dbReference>
<dbReference type="InterPro" id="IPR001763">
    <property type="entry name" value="Rhodanese-like_dom"/>
</dbReference>
<dbReference type="Pfam" id="PF00581">
    <property type="entry name" value="Rhodanese"/>
    <property type="match status" value="1"/>
</dbReference>
<reference evidence="4 5" key="1">
    <citation type="submission" date="2016-12" db="EMBL/GenBank/DDBJ databases">
        <authorList>
            <person name="Gulvik C.A."/>
        </authorList>
    </citation>
    <scope>NUCLEOTIDE SEQUENCE [LARGE SCALE GENOMIC DNA]</scope>
    <source>
        <strain evidence="3 5">12-5202</strain>
        <strain evidence="2 4">12-5291</strain>
    </source>
</reference>
<dbReference type="Proteomes" id="UP000188600">
    <property type="component" value="Unassembled WGS sequence"/>
</dbReference>
<evidence type="ECO:0000259" key="1">
    <source>
        <dbReference type="PROSITE" id="PS50206"/>
    </source>
</evidence>
<evidence type="ECO:0000313" key="2">
    <source>
        <dbReference type="EMBL" id="ONK28096.1"/>
    </source>
</evidence>
<comment type="caution">
    <text evidence="2">The sequence shown here is derived from an EMBL/GenBank/DDBJ whole genome shotgun (WGS) entry which is preliminary data.</text>
</comment>
<dbReference type="Gene3D" id="3.40.250.10">
    <property type="entry name" value="Rhodanese-like domain"/>
    <property type="match status" value="1"/>
</dbReference>
<dbReference type="RefSeq" id="WP_076995132.1">
    <property type="nucleotide sequence ID" value="NZ_MSPR01000001.1"/>
</dbReference>
<dbReference type="AlphaFoldDB" id="A0AB36JN22"/>
<dbReference type="PANTHER" id="PTHR43031:SF16">
    <property type="entry name" value="OXIDOREDUCTASE"/>
    <property type="match status" value="1"/>
</dbReference>
<evidence type="ECO:0000313" key="3">
    <source>
        <dbReference type="EMBL" id="ONK31027.1"/>
    </source>
</evidence>
<dbReference type="SMART" id="SM00450">
    <property type="entry name" value="RHOD"/>
    <property type="match status" value="1"/>
</dbReference>
<gene>
    <name evidence="3" type="ORF">BVE84_00470</name>
    <name evidence="2" type="ORF">BVE86_03590</name>
</gene>
<dbReference type="PROSITE" id="PS50206">
    <property type="entry name" value="RHODANESE_3"/>
    <property type="match status" value="1"/>
</dbReference>
<accession>A0AB36JN22</accession>
<dbReference type="EMBL" id="MSPT01000006">
    <property type="protein sequence ID" value="ONK28096.1"/>
    <property type="molecule type" value="Genomic_DNA"/>
</dbReference>
<evidence type="ECO:0000313" key="4">
    <source>
        <dbReference type="Proteomes" id="UP000188600"/>
    </source>
</evidence>
<evidence type="ECO:0000313" key="5">
    <source>
        <dbReference type="Proteomes" id="UP000188946"/>
    </source>
</evidence>
<dbReference type="EMBL" id="MSPR01000001">
    <property type="protein sequence ID" value="ONK31027.1"/>
    <property type="molecule type" value="Genomic_DNA"/>
</dbReference>
<dbReference type="InterPro" id="IPR036873">
    <property type="entry name" value="Rhodanese-like_dom_sf"/>
</dbReference>
<proteinExistence type="predicted"/>
<dbReference type="SUPFAM" id="SSF52821">
    <property type="entry name" value="Rhodanese/Cell cycle control phosphatase"/>
    <property type="match status" value="1"/>
</dbReference>
<dbReference type="InterPro" id="IPR050229">
    <property type="entry name" value="GlpE_sulfurtransferase"/>
</dbReference>
<dbReference type="PANTHER" id="PTHR43031">
    <property type="entry name" value="FAD-DEPENDENT OXIDOREDUCTASE"/>
    <property type="match status" value="1"/>
</dbReference>
<dbReference type="PROSITE" id="PS51257">
    <property type="entry name" value="PROKAR_LIPOPROTEIN"/>
    <property type="match status" value="1"/>
</dbReference>
<feature type="domain" description="Rhodanese" evidence="1">
    <location>
        <begin position="72"/>
        <end position="145"/>
    </location>
</feature>
<sequence>MKVAICSVGVAVLLLGGCRSTSPLPPTNSTDTTSIKQAKEIDWRKAGVDAQTYQLTFEQVRKDVEAGAKFYDVRSKEEYDEGRFEMTDNLPIDDLEAGKLPDLPKDTTIYVHCLKGIRSAQATKILREAGFSQVYDLGGVEEVEAIGGSLRK</sequence>
<keyword evidence="5" id="KW-1185">Reference proteome</keyword>
<organism evidence="2 4">
    <name type="scientific">Streptococcus azizii</name>
    <dbReference type="NCBI Taxonomy" id="1579424"/>
    <lineage>
        <taxon>Bacteria</taxon>
        <taxon>Bacillati</taxon>
        <taxon>Bacillota</taxon>
        <taxon>Bacilli</taxon>
        <taxon>Lactobacillales</taxon>
        <taxon>Streptococcaceae</taxon>
        <taxon>Streptococcus</taxon>
    </lineage>
</organism>
<protein>
    <recommendedName>
        <fullName evidence="1">Rhodanese domain-containing protein</fullName>
    </recommendedName>
</protein>
<name>A0AB36JN22_9STRE</name>
<dbReference type="CDD" id="cd00158">
    <property type="entry name" value="RHOD"/>
    <property type="match status" value="1"/>
</dbReference>